<dbReference type="InterPro" id="IPR011608">
    <property type="entry name" value="PRD"/>
</dbReference>
<protein>
    <submittedName>
        <fullName evidence="3">PRD domain-containing protein</fullName>
    </submittedName>
</protein>
<evidence type="ECO:0000313" key="3">
    <source>
        <dbReference type="EMBL" id="MQS75406.1"/>
    </source>
</evidence>
<dbReference type="SMART" id="SM01061">
    <property type="entry name" value="CAT_RBD"/>
    <property type="match status" value="1"/>
</dbReference>
<evidence type="ECO:0000313" key="4">
    <source>
        <dbReference type="EMBL" id="MQS97352.1"/>
    </source>
</evidence>
<dbReference type="GO" id="GO:0006355">
    <property type="term" value="P:regulation of DNA-templated transcription"/>
    <property type="evidence" value="ECO:0007669"/>
    <property type="project" value="InterPro"/>
</dbReference>
<dbReference type="Gene3D" id="2.30.24.10">
    <property type="entry name" value="CAT RNA-binding domain"/>
    <property type="match status" value="1"/>
</dbReference>
<dbReference type="PROSITE" id="PS51372">
    <property type="entry name" value="PRD_2"/>
    <property type="match status" value="2"/>
</dbReference>
<sequence>MKFEKNYNNNAALVIDDRDVEWIVIGKGIGFGKKTGDLVDASKITQRFKSEDTHDIDTLEDYDEEIINVTADVVKDVELFLKLKFNDYQFLILADHLNFARTRAKEHIEFTDRAVNWEVKKLYPKEYQASVRALKIINKDLELNIPKDELTFLTYHFVNLENEKESLQDTIQISKMMSDIINIIQLSYHCTLDDESFSYSRLVSHLRNFLIRKIKSKKSTDEQLDPSLLKLIISKYPQENLTVQKICTFLRNTKGWALTQNDRVYLILHVWRVTHRSN</sequence>
<dbReference type="InterPro" id="IPR036650">
    <property type="entry name" value="CAT_RNA-bd_dom_sf"/>
</dbReference>
<dbReference type="Proteomes" id="UP000414364">
    <property type="component" value="Unassembled WGS sequence"/>
</dbReference>
<dbReference type="Pfam" id="PF00874">
    <property type="entry name" value="PRD"/>
    <property type="match status" value="2"/>
</dbReference>
<dbReference type="EMBL" id="VDFP01000004">
    <property type="protein sequence ID" value="MQS75406.1"/>
    <property type="molecule type" value="Genomic_DNA"/>
</dbReference>
<dbReference type="RefSeq" id="WP_153384813.1">
    <property type="nucleotide sequence ID" value="NZ_VDFO01000016.1"/>
</dbReference>
<dbReference type="PANTHER" id="PTHR30185:SF15">
    <property type="entry name" value="CRYPTIC BETA-GLUCOSIDE BGL OPERON ANTITERMINATOR"/>
    <property type="match status" value="1"/>
</dbReference>
<feature type="domain" description="PRD" evidence="2">
    <location>
        <begin position="61"/>
        <end position="167"/>
    </location>
</feature>
<evidence type="ECO:0000313" key="6">
    <source>
        <dbReference type="Proteomes" id="UP000414364"/>
    </source>
</evidence>
<gene>
    <name evidence="4" type="ORF">FHL05_05545</name>
    <name evidence="3" type="ORF">FHL06_03225</name>
</gene>
<evidence type="ECO:0000313" key="5">
    <source>
        <dbReference type="Proteomes" id="UP000371423"/>
    </source>
</evidence>
<organism evidence="3 6">
    <name type="scientific">Companilactobacillus halodurans</name>
    <dbReference type="NCBI Taxonomy" id="2584183"/>
    <lineage>
        <taxon>Bacteria</taxon>
        <taxon>Bacillati</taxon>
        <taxon>Bacillota</taxon>
        <taxon>Bacilli</taxon>
        <taxon>Lactobacillales</taxon>
        <taxon>Lactobacillaceae</taxon>
        <taxon>Companilactobacillus</taxon>
    </lineage>
</organism>
<dbReference type="PANTHER" id="PTHR30185">
    <property type="entry name" value="CRYPTIC BETA-GLUCOSIDE BGL OPERON ANTITERMINATOR"/>
    <property type="match status" value="1"/>
</dbReference>
<dbReference type="SUPFAM" id="SSF50151">
    <property type="entry name" value="SacY-like RNA-binding domain"/>
    <property type="match status" value="1"/>
</dbReference>
<accession>A0A5P0ZMJ4</accession>
<comment type="caution">
    <text evidence="3">The sequence shown here is derived from an EMBL/GenBank/DDBJ whole genome shotgun (WGS) entry which is preliminary data.</text>
</comment>
<dbReference type="Proteomes" id="UP000371423">
    <property type="component" value="Unassembled WGS sequence"/>
</dbReference>
<reference evidence="5 6" key="1">
    <citation type="journal article" date="2019" name="Syst. Appl. Microbiol.">
        <title>Polyphasic characterization of two novel Lactobacillus spp. isolated from blown salami packages: Description of Lactobacillus halodurans sp. nov. and Lactobacillus salsicarnum sp. nov.</title>
        <authorList>
            <person name="Schuster J.A."/>
            <person name="Klingl A."/>
            <person name="Vogel R.F."/>
            <person name="Ehrmann M.A."/>
        </authorList>
    </citation>
    <scope>NUCLEOTIDE SEQUENCE [LARGE SCALE GENOMIC DNA]</scope>
    <source>
        <strain evidence="4 5">TMW 1.1920</strain>
        <strain evidence="3 6">TMW 1.2172</strain>
    </source>
</reference>
<name>A0A5P0ZMJ4_9LACO</name>
<dbReference type="InterPro" id="IPR050661">
    <property type="entry name" value="BglG_antiterminators"/>
</dbReference>
<dbReference type="AlphaFoldDB" id="A0A5P0ZMJ4"/>
<dbReference type="SUPFAM" id="SSF63520">
    <property type="entry name" value="PTS-regulatory domain, PRD"/>
    <property type="match status" value="2"/>
</dbReference>
<keyword evidence="1" id="KW-0677">Repeat</keyword>
<dbReference type="InterPro" id="IPR036634">
    <property type="entry name" value="PRD_sf"/>
</dbReference>
<proteinExistence type="predicted"/>
<dbReference type="EMBL" id="VDFO01000016">
    <property type="protein sequence ID" value="MQS97352.1"/>
    <property type="molecule type" value="Genomic_DNA"/>
</dbReference>
<dbReference type="GO" id="GO:0003723">
    <property type="term" value="F:RNA binding"/>
    <property type="evidence" value="ECO:0007669"/>
    <property type="project" value="InterPro"/>
</dbReference>
<dbReference type="Gene3D" id="1.10.1790.10">
    <property type="entry name" value="PRD domain"/>
    <property type="match status" value="2"/>
</dbReference>
<dbReference type="InterPro" id="IPR004341">
    <property type="entry name" value="CAT_RNA-bd_dom"/>
</dbReference>
<evidence type="ECO:0000259" key="2">
    <source>
        <dbReference type="PROSITE" id="PS51372"/>
    </source>
</evidence>
<dbReference type="OrthoDB" id="9813552at2"/>
<keyword evidence="5" id="KW-1185">Reference proteome</keyword>
<evidence type="ECO:0000256" key="1">
    <source>
        <dbReference type="ARBA" id="ARBA00022737"/>
    </source>
</evidence>
<dbReference type="Pfam" id="PF03123">
    <property type="entry name" value="CAT_RBD"/>
    <property type="match status" value="1"/>
</dbReference>
<feature type="domain" description="PRD" evidence="2">
    <location>
        <begin position="168"/>
        <end position="278"/>
    </location>
</feature>